<keyword evidence="2" id="KW-0812">Transmembrane</keyword>
<reference evidence="3" key="2">
    <citation type="submission" date="2020-05" db="UniProtKB">
        <authorList>
            <consortium name="EnsemblMetazoa"/>
        </authorList>
    </citation>
    <scope>IDENTIFICATION</scope>
    <source>
        <strain evidence="3">IAEA</strain>
    </source>
</reference>
<accession>A0A1B0B328</accession>
<keyword evidence="4" id="KW-1185">Reference proteome</keyword>
<keyword evidence="2" id="KW-0472">Membrane</keyword>
<feature type="region of interest" description="Disordered" evidence="1">
    <location>
        <begin position="1"/>
        <end position="23"/>
    </location>
</feature>
<evidence type="ECO:0000313" key="4">
    <source>
        <dbReference type="Proteomes" id="UP000092460"/>
    </source>
</evidence>
<organism evidence="3 4">
    <name type="scientific">Glossina palpalis gambiensis</name>
    <dbReference type="NCBI Taxonomy" id="67801"/>
    <lineage>
        <taxon>Eukaryota</taxon>
        <taxon>Metazoa</taxon>
        <taxon>Ecdysozoa</taxon>
        <taxon>Arthropoda</taxon>
        <taxon>Hexapoda</taxon>
        <taxon>Insecta</taxon>
        <taxon>Pterygota</taxon>
        <taxon>Neoptera</taxon>
        <taxon>Endopterygota</taxon>
        <taxon>Diptera</taxon>
        <taxon>Brachycera</taxon>
        <taxon>Muscomorpha</taxon>
        <taxon>Hippoboscoidea</taxon>
        <taxon>Glossinidae</taxon>
        <taxon>Glossina</taxon>
    </lineage>
</organism>
<protein>
    <submittedName>
        <fullName evidence="3">Uncharacterized protein</fullName>
    </submittedName>
</protein>
<feature type="transmembrane region" description="Helical" evidence="2">
    <location>
        <begin position="82"/>
        <end position="107"/>
    </location>
</feature>
<dbReference type="Proteomes" id="UP000092460">
    <property type="component" value="Unassembled WGS sequence"/>
</dbReference>
<name>A0A1B0B328_9MUSC</name>
<dbReference type="EMBL" id="JXJN01007769">
    <property type="status" value="NOT_ANNOTATED_CDS"/>
    <property type="molecule type" value="Genomic_DNA"/>
</dbReference>
<evidence type="ECO:0000256" key="1">
    <source>
        <dbReference type="SAM" id="MobiDB-lite"/>
    </source>
</evidence>
<evidence type="ECO:0000313" key="3">
    <source>
        <dbReference type="EnsemblMetazoa" id="GPPI017268-PA"/>
    </source>
</evidence>
<dbReference type="EnsemblMetazoa" id="GPPI017268-RA">
    <property type="protein sequence ID" value="GPPI017268-PA"/>
    <property type="gene ID" value="GPPI017268"/>
</dbReference>
<sequence>MSDDDDDDDDDDDENDSKVDGVNGRFANESLLHDAIIGKHMIKWKFVDDQQLPGNVNGKRKVTHLTNSSSSSSSSSICASEIMMIICLVHGKIMMIMMTIMAMAMAADGDGDGDGDGDKYYYNIFL</sequence>
<dbReference type="AlphaFoldDB" id="A0A1B0B328"/>
<feature type="compositionally biased region" description="Acidic residues" evidence="1">
    <location>
        <begin position="1"/>
        <end position="15"/>
    </location>
</feature>
<keyword evidence="2" id="KW-1133">Transmembrane helix</keyword>
<dbReference type="VEuPathDB" id="VectorBase:GPPI017268"/>
<proteinExistence type="predicted"/>
<evidence type="ECO:0000256" key="2">
    <source>
        <dbReference type="SAM" id="Phobius"/>
    </source>
</evidence>
<reference evidence="4" key="1">
    <citation type="submission" date="2015-01" db="EMBL/GenBank/DDBJ databases">
        <authorList>
            <person name="Aksoy S."/>
            <person name="Warren W."/>
            <person name="Wilson R.K."/>
        </authorList>
    </citation>
    <scope>NUCLEOTIDE SEQUENCE [LARGE SCALE GENOMIC DNA]</scope>
    <source>
        <strain evidence="4">IAEA</strain>
    </source>
</reference>